<dbReference type="EMBL" id="OCMF01000001">
    <property type="protein sequence ID" value="SOC78844.1"/>
    <property type="molecule type" value="Genomic_DNA"/>
</dbReference>
<evidence type="ECO:0000313" key="3">
    <source>
        <dbReference type="Proteomes" id="UP000219193"/>
    </source>
</evidence>
<feature type="domain" description="GP-PDE" evidence="1">
    <location>
        <begin position="12"/>
        <end position="281"/>
    </location>
</feature>
<proteinExistence type="predicted"/>
<dbReference type="Gene3D" id="3.20.20.190">
    <property type="entry name" value="Phosphatidylinositol (PI) phosphodiesterase"/>
    <property type="match status" value="1"/>
</dbReference>
<dbReference type="Proteomes" id="UP000219193">
    <property type="component" value="Unassembled WGS sequence"/>
</dbReference>
<accession>A0A285X288</accession>
<dbReference type="InterPro" id="IPR030395">
    <property type="entry name" value="GP_PDE_dom"/>
</dbReference>
<sequence>MRSITELSNPNVQVIGHRGHVSAYPENSIEGFISAVALGADALEMDLVISKDHQVVVSHEPYMKASYMISPEGKRINKNGERDYNLYEMPYDSIQQYILGMLPNAKFRKQRQINTHKPLLTSVLDTVQAFIKHQNLEPVKYYLEIKSDPGEYNIFQPQPEEFAAVVMEIVKEKNLEDQVVLMSFDSNIINTIQNKYPHIKVSYLLYRKGIEKGLRELTIQPEYISPYYKQLKNAQTVTSLQNRGLKVVPWTVNRKNDILNMLNYGVDGIITDYPEPVLKEKNKLSPK</sequence>
<name>A0A285X288_9FLAO</name>
<gene>
    <name evidence="2" type="ORF">SAMN06296241_0361</name>
</gene>
<dbReference type="GO" id="GO:0006629">
    <property type="term" value="P:lipid metabolic process"/>
    <property type="evidence" value="ECO:0007669"/>
    <property type="project" value="InterPro"/>
</dbReference>
<dbReference type="PROSITE" id="PS51704">
    <property type="entry name" value="GP_PDE"/>
    <property type="match status" value="1"/>
</dbReference>
<protein>
    <submittedName>
        <fullName evidence="2">Glycerophosphoryl diester phosphodiesterase</fullName>
    </submittedName>
</protein>
<keyword evidence="3" id="KW-1185">Reference proteome</keyword>
<dbReference type="PANTHER" id="PTHR46211">
    <property type="entry name" value="GLYCEROPHOSPHORYL DIESTER PHOSPHODIESTERASE"/>
    <property type="match status" value="1"/>
</dbReference>
<dbReference type="Pfam" id="PF03009">
    <property type="entry name" value="GDPD"/>
    <property type="match status" value="1"/>
</dbReference>
<dbReference type="PANTHER" id="PTHR46211:SF14">
    <property type="entry name" value="GLYCEROPHOSPHODIESTER PHOSPHODIESTERASE"/>
    <property type="match status" value="1"/>
</dbReference>
<dbReference type="SUPFAM" id="SSF51695">
    <property type="entry name" value="PLC-like phosphodiesterases"/>
    <property type="match status" value="1"/>
</dbReference>
<evidence type="ECO:0000259" key="1">
    <source>
        <dbReference type="PROSITE" id="PS51704"/>
    </source>
</evidence>
<dbReference type="AlphaFoldDB" id="A0A285X288"/>
<dbReference type="InterPro" id="IPR017946">
    <property type="entry name" value="PLC-like_Pdiesterase_TIM-brl"/>
</dbReference>
<reference evidence="3" key="1">
    <citation type="submission" date="2017-09" db="EMBL/GenBank/DDBJ databases">
        <authorList>
            <person name="Varghese N."/>
            <person name="Submissions S."/>
        </authorList>
    </citation>
    <scope>NUCLEOTIDE SEQUENCE [LARGE SCALE GENOMIC DNA]</scope>
    <source>
        <strain evidence="3">CGMCC 1.12641</strain>
    </source>
</reference>
<dbReference type="GO" id="GO:0008081">
    <property type="term" value="F:phosphoric diester hydrolase activity"/>
    <property type="evidence" value="ECO:0007669"/>
    <property type="project" value="InterPro"/>
</dbReference>
<organism evidence="2 3">
    <name type="scientific">Salinimicrobium sediminis</name>
    <dbReference type="NCBI Taxonomy" id="1343891"/>
    <lineage>
        <taxon>Bacteria</taxon>
        <taxon>Pseudomonadati</taxon>
        <taxon>Bacteroidota</taxon>
        <taxon>Flavobacteriia</taxon>
        <taxon>Flavobacteriales</taxon>
        <taxon>Flavobacteriaceae</taxon>
        <taxon>Salinimicrobium</taxon>
    </lineage>
</organism>
<evidence type="ECO:0000313" key="2">
    <source>
        <dbReference type="EMBL" id="SOC78844.1"/>
    </source>
</evidence>
<dbReference type="RefSeq" id="WP_179670471.1">
    <property type="nucleotide sequence ID" value="NZ_OCMF01000001.1"/>
</dbReference>